<dbReference type="RefSeq" id="WP_204712372.1">
    <property type="nucleotide sequence ID" value="NZ_JBHSZV010000050.1"/>
</dbReference>
<evidence type="ECO:0008006" key="4">
    <source>
        <dbReference type="Google" id="ProtNLM"/>
    </source>
</evidence>
<keyword evidence="3" id="KW-1185">Reference proteome</keyword>
<comment type="caution">
    <text evidence="2">The sequence shown here is derived from an EMBL/GenBank/DDBJ whole genome shotgun (WGS) entry which is preliminary data.</text>
</comment>
<sequence length="85" mass="9141">MKLKTVSFVLSFSLATVLVVGQGALAEESEGNGMSSMMNGNGMMNMMENGNMSQMMGAMNSPEGQKMMSTCSDFMESYEDDNGNK</sequence>
<accession>A0ABW2ERP7</accession>
<feature type="chain" id="PRO_5047461848" description="DUF4175 domain-containing protein" evidence="1">
    <location>
        <begin position="27"/>
        <end position="85"/>
    </location>
</feature>
<dbReference type="EMBL" id="JBHSZV010000050">
    <property type="protein sequence ID" value="MFC7063611.1"/>
    <property type="molecule type" value="Genomic_DNA"/>
</dbReference>
<evidence type="ECO:0000313" key="3">
    <source>
        <dbReference type="Proteomes" id="UP001596410"/>
    </source>
</evidence>
<name>A0ABW2ERP7_9BACI</name>
<feature type="signal peptide" evidence="1">
    <location>
        <begin position="1"/>
        <end position="26"/>
    </location>
</feature>
<protein>
    <recommendedName>
        <fullName evidence="4">DUF4175 domain-containing protein</fullName>
    </recommendedName>
</protein>
<reference evidence="3" key="1">
    <citation type="journal article" date="2019" name="Int. J. Syst. Evol. Microbiol.">
        <title>The Global Catalogue of Microorganisms (GCM) 10K type strain sequencing project: providing services to taxonomists for standard genome sequencing and annotation.</title>
        <authorList>
            <consortium name="The Broad Institute Genomics Platform"/>
            <consortium name="The Broad Institute Genome Sequencing Center for Infectious Disease"/>
            <person name="Wu L."/>
            <person name="Ma J."/>
        </authorList>
    </citation>
    <scope>NUCLEOTIDE SEQUENCE [LARGE SCALE GENOMIC DNA]</scope>
    <source>
        <strain evidence="3">CGMCC 4.1621</strain>
    </source>
</reference>
<gene>
    <name evidence="2" type="ORF">ACFQIC_17520</name>
</gene>
<organism evidence="2 3">
    <name type="scientific">Halobacillus seohaensis</name>
    <dbReference type="NCBI Taxonomy" id="447421"/>
    <lineage>
        <taxon>Bacteria</taxon>
        <taxon>Bacillati</taxon>
        <taxon>Bacillota</taxon>
        <taxon>Bacilli</taxon>
        <taxon>Bacillales</taxon>
        <taxon>Bacillaceae</taxon>
        <taxon>Halobacillus</taxon>
    </lineage>
</organism>
<keyword evidence="1" id="KW-0732">Signal</keyword>
<proteinExistence type="predicted"/>
<evidence type="ECO:0000313" key="2">
    <source>
        <dbReference type="EMBL" id="MFC7063611.1"/>
    </source>
</evidence>
<dbReference type="Proteomes" id="UP001596410">
    <property type="component" value="Unassembled WGS sequence"/>
</dbReference>
<evidence type="ECO:0000256" key="1">
    <source>
        <dbReference type="SAM" id="SignalP"/>
    </source>
</evidence>